<keyword evidence="6 12" id="KW-0472">Membrane</keyword>
<protein>
    <recommendedName>
        <fullName evidence="15">Odorant receptor</fullName>
    </recommendedName>
</protein>
<dbReference type="GO" id="GO:0016020">
    <property type="term" value="C:membrane"/>
    <property type="evidence" value="ECO:0007669"/>
    <property type="project" value="UniProtKB-SubCell"/>
</dbReference>
<keyword evidence="14" id="KW-1185">Reference proteome</keyword>
<name>A0ABD1D5H4_CULPP</name>
<keyword evidence="8" id="KW-0807">Transducer</keyword>
<evidence type="ECO:0000256" key="3">
    <source>
        <dbReference type="ARBA" id="ARBA00022692"/>
    </source>
</evidence>
<evidence type="ECO:0000256" key="11">
    <source>
        <dbReference type="ARBA" id="ARBA00038679"/>
    </source>
</evidence>
<evidence type="ECO:0000256" key="1">
    <source>
        <dbReference type="ARBA" id="ARBA00004141"/>
    </source>
</evidence>
<evidence type="ECO:0000256" key="10">
    <source>
        <dbReference type="ARBA" id="ARBA00037946"/>
    </source>
</evidence>
<evidence type="ECO:0000256" key="2">
    <source>
        <dbReference type="ARBA" id="ARBA00022606"/>
    </source>
</evidence>
<dbReference type="EMBL" id="JBEHCU010007405">
    <property type="protein sequence ID" value="KAL1394875.1"/>
    <property type="molecule type" value="Genomic_DNA"/>
</dbReference>
<evidence type="ECO:0000256" key="9">
    <source>
        <dbReference type="ARBA" id="ARBA00037764"/>
    </source>
</evidence>
<evidence type="ECO:0000256" key="4">
    <source>
        <dbReference type="ARBA" id="ARBA00022725"/>
    </source>
</evidence>
<dbReference type="PANTHER" id="PTHR21137:SF37">
    <property type="entry name" value="ODORANT RECEPTOR 46A, ISOFORM B-RELATED"/>
    <property type="match status" value="1"/>
</dbReference>
<accession>A0ABD1D5H4</accession>
<dbReference type="Pfam" id="PF02949">
    <property type="entry name" value="7tm_6"/>
    <property type="match status" value="1"/>
</dbReference>
<keyword evidence="2" id="KW-0716">Sensory transduction</keyword>
<feature type="transmembrane region" description="Helical" evidence="12">
    <location>
        <begin position="117"/>
        <end position="135"/>
    </location>
</feature>
<evidence type="ECO:0000256" key="7">
    <source>
        <dbReference type="ARBA" id="ARBA00023170"/>
    </source>
</evidence>
<reference evidence="13 14" key="1">
    <citation type="submission" date="2024-05" db="EMBL/GenBank/DDBJ databases">
        <title>Culex pipiens pipiens assembly and annotation.</title>
        <authorList>
            <person name="Alout H."/>
            <person name="Durand T."/>
        </authorList>
    </citation>
    <scope>NUCLEOTIDE SEQUENCE [LARGE SCALE GENOMIC DNA]</scope>
    <source>
        <strain evidence="13">HA-2024</strain>
        <tissue evidence="13">Whole body</tissue>
    </source>
</reference>
<keyword evidence="5 12" id="KW-1133">Transmembrane helix</keyword>
<evidence type="ECO:0000256" key="12">
    <source>
        <dbReference type="SAM" id="Phobius"/>
    </source>
</evidence>
<dbReference type="GO" id="GO:0050911">
    <property type="term" value="P:detection of chemical stimulus involved in sensory perception of smell"/>
    <property type="evidence" value="ECO:0007669"/>
    <property type="project" value="UniProtKB-ARBA"/>
</dbReference>
<feature type="transmembrane region" description="Helical" evidence="12">
    <location>
        <begin position="65"/>
        <end position="85"/>
    </location>
</feature>
<proteinExistence type="inferred from homology"/>
<evidence type="ECO:0000256" key="8">
    <source>
        <dbReference type="ARBA" id="ARBA00023224"/>
    </source>
</evidence>
<dbReference type="InterPro" id="IPR004117">
    <property type="entry name" value="7tm6_olfct_rcpt"/>
</dbReference>
<comment type="caution">
    <text evidence="13">The sequence shown here is derived from an EMBL/GenBank/DDBJ whole genome shotgun (WGS) entry which is preliminary data.</text>
</comment>
<evidence type="ECO:0000256" key="5">
    <source>
        <dbReference type="ARBA" id="ARBA00022989"/>
    </source>
</evidence>
<evidence type="ECO:0000256" key="6">
    <source>
        <dbReference type="ARBA" id="ARBA00023136"/>
    </source>
</evidence>
<evidence type="ECO:0000313" key="13">
    <source>
        <dbReference type="EMBL" id="KAL1394875.1"/>
    </source>
</evidence>
<feature type="transmembrane region" description="Helical" evidence="12">
    <location>
        <begin position="38"/>
        <end position="58"/>
    </location>
</feature>
<dbReference type="AlphaFoldDB" id="A0ABD1D5H4"/>
<evidence type="ECO:0008006" key="15">
    <source>
        <dbReference type="Google" id="ProtNLM"/>
    </source>
</evidence>
<comment type="similarity">
    <text evidence="10">Belongs to the insect chemoreceptor superfamily. Heteromeric odorant receptor channel (TC 1.A.69) family. Or2a subfamily.</text>
</comment>
<evidence type="ECO:0000313" key="14">
    <source>
        <dbReference type="Proteomes" id="UP001562425"/>
    </source>
</evidence>
<sequence>MARFGEYIPSERLTFWIWKILGIWATQDESRFYRAFRWIYHFTFTIVYLFCIFISSFFKETMAELWSDVMFILLTELAMFTKTVITVRKFETVYRLHRETISDVFKPKNLGTDGAPMVFYLVAMLTQIFLPCYFGNEVTLKSVKLTNALYTADWFRLAGVSDRKEMAALMLRTNKPIALKAGHFFNYNLEAFTSTLNTAYSIYAVVSKKNRELA</sequence>
<dbReference type="PANTHER" id="PTHR21137">
    <property type="entry name" value="ODORANT RECEPTOR"/>
    <property type="match status" value="1"/>
</dbReference>
<keyword evidence="3 12" id="KW-0812">Transmembrane</keyword>
<comment type="subcellular location">
    <subcellularLocation>
        <location evidence="1">Membrane</location>
        <topology evidence="1">Multi-pass membrane protein</topology>
    </subcellularLocation>
</comment>
<dbReference type="Proteomes" id="UP001562425">
    <property type="component" value="Unassembled WGS sequence"/>
</dbReference>
<comment type="subunit">
    <text evidence="11">Interacts with Orco. Complexes exist early in the endomembrane system in olfactory sensory neurons (OSNs), coupling these complexes to the conserved ciliary trafficking pathway.</text>
</comment>
<gene>
    <name evidence="13" type="ORF">pipiens_011644</name>
</gene>
<comment type="function">
    <text evidence="9">Odorant receptor which mediates acceptance or avoidance behavior, depending on its substrates. The odorant receptor repertoire encodes a large collection of odor stimuli that vary widely in identity, intensity, and duration. May form a complex with Orco to form odorant-sensing units, providing sensitive and prolonged odorant signaling and calcium permeability.</text>
</comment>
<organism evidence="13 14">
    <name type="scientific">Culex pipiens pipiens</name>
    <name type="common">Northern house mosquito</name>
    <dbReference type="NCBI Taxonomy" id="38569"/>
    <lineage>
        <taxon>Eukaryota</taxon>
        <taxon>Metazoa</taxon>
        <taxon>Ecdysozoa</taxon>
        <taxon>Arthropoda</taxon>
        <taxon>Hexapoda</taxon>
        <taxon>Insecta</taxon>
        <taxon>Pterygota</taxon>
        <taxon>Neoptera</taxon>
        <taxon>Endopterygota</taxon>
        <taxon>Diptera</taxon>
        <taxon>Nematocera</taxon>
        <taxon>Culicoidea</taxon>
        <taxon>Culicidae</taxon>
        <taxon>Culicinae</taxon>
        <taxon>Culicini</taxon>
        <taxon>Culex</taxon>
        <taxon>Culex</taxon>
    </lineage>
</organism>
<keyword evidence="7" id="KW-0675">Receptor</keyword>
<keyword evidence="4" id="KW-0552">Olfaction</keyword>
<dbReference type="GO" id="GO:0007165">
    <property type="term" value="P:signal transduction"/>
    <property type="evidence" value="ECO:0007669"/>
    <property type="project" value="UniProtKB-KW"/>
</dbReference>